<organism evidence="2 3">
    <name type="scientific">Candidatus Giovannonibacteria bacterium RIFCSPHIGHO2_02_43_13</name>
    <dbReference type="NCBI Taxonomy" id="1798330"/>
    <lineage>
        <taxon>Bacteria</taxon>
        <taxon>Candidatus Giovannoniibacteriota</taxon>
    </lineage>
</organism>
<dbReference type="Gene3D" id="3.10.180.10">
    <property type="entry name" value="2,3-Dihydroxybiphenyl 1,2-Dioxygenase, domain 1"/>
    <property type="match status" value="1"/>
</dbReference>
<reference evidence="2 3" key="1">
    <citation type="journal article" date="2016" name="Nat. Commun.">
        <title>Thousands of microbial genomes shed light on interconnected biogeochemical processes in an aquifer system.</title>
        <authorList>
            <person name="Anantharaman K."/>
            <person name="Brown C.T."/>
            <person name="Hug L.A."/>
            <person name="Sharon I."/>
            <person name="Castelle C.J."/>
            <person name="Probst A.J."/>
            <person name="Thomas B.C."/>
            <person name="Singh A."/>
            <person name="Wilkins M.J."/>
            <person name="Karaoz U."/>
            <person name="Brodie E.L."/>
            <person name="Williams K.H."/>
            <person name="Hubbard S.S."/>
            <person name="Banfield J.F."/>
        </authorList>
    </citation>
    <scope>NUCLEOTIDE SEQUENCE [LARGE SCALE GENOMIC DNA]</scope>
</reference>
<dbReference type="Pfam" id="PF00903">
    <property type="entry name" value="Glyoxalase"/>
    <property type="match status" value="1"/>
</dbReference>
<dbReference type="AlphaFoldDB" id="A0A1F5WU03"/>
<dbReference type="PROSITE" id="PS51819">
    <property type="entry name" value="VOC"/>
    <property type="match status" value="1"/>
</dbReference>
<gene>
    <name evidence="2" type="ORF">A2W54_01095</name>
</gene>
<evidence type="ECO:0000313" key="2">
    <source>
        <dbReference type="EMBL" id="OGF79129.1"/>
    </source>
</evidence>
<evidence type="ECO:0000313" key="3">
    <source>
        <dbReference type="Proteomes" id="UP000178425"/>
    </source>
</evidence>
<accession>A0A1F5WU03</accession>
<dbReference type="SUPFAM" id="SSF54593">
    <property type="entry name" value="Glyoxalase/Bleomycin resistance protein/Dihydroxybiphenyl dioxygenase"/>
    <property type="match status" value="1"/>
</dbReference>
<feature type="domain" description="VOC" evidence="1">
    <location>
        <begin position="9"/>
        <end position="128"/>
    </location>
</feature>
<dbReference type="InterPro" id="IPR029068">
    <property type="entry name" value="Glyas_Bleomycin-R_OHBP_Dase"/>
</dbReference>
<comment type="caution">
    <text evidence="2">The sequence shown here is derived from an EMBL/GenBank/DDBJ whole genome shotgun (WGS) entry which is preliminary data.</text>
</comment>
<dbReference type="InterPro" id="IPR004360">
    <property type="entry name" value="Glyas_Fos-R_dOase_dom"/>
</dbReference>
<proteinExistence type="predicted"/>
<dbReference type="InterPro" id="IPR037523">
    <property type="entry name" value="VOC_core"/>
</dbReference>
<name>A0A1F5WU03_9BACT</name>
<dbReference type="Proteomes" id="UP000178425">
    <property type="component" value="Unassembled WGS sequence"/>
</dbReference>
<sequence>MPYALNPKFIDHIVLMVKNVYKSEVFYSKFLGKPISKDKYSIAYKIGGTKLFFAIPFKHIKSNTFNRNRLGLNHIAFGVSSLKTLKNIENRLNKAKIKNSGIILDKYKQREYIWLDDPDGIRQEFYLRYPKEK</sequence>
<dbReference type="EMBL" id="MFHI01000010">
    <property type="protein sequence ID" value="OGF79129.1"/>
    <property type="molecule type" value="Genomic_DNA"/>
</dbReference>
<evidence type="ECO:0000259" key="1">
    <source>
        <dbReference type="PROSITE" id="PS51819"/>
    </source>
</evidence>
<protein>
    <recommendedName>
        <fullName evidence="1">VOC domain-containing protein</fullName>
    </recommendedName>
</protein>